<feature type="chain" id="PRO_5018737207" evidence="9">
    <location>
        <begin position="32"/>
        <end position="482"/>
    </location>
</feature>
<keyword evidence="11" id="KW-1185">Reference proteome</keyword>
<gene>
    <name evidence="10" type="ORF">EJP69_04635</name>
</gene>
<feature type="signal peptide" evidence="9">
    <location>
        <begin position="1"/>
        <end position="31"/>
    </location>
</feature>
<dbReference type="PANTHER" id="PTHR30026:SF5">
    <property type="entry name" value="ABC-TYPE EFFLUX SYSTEM SECRETIN COMPONENT"/>
    <property type="match status" value="1"/>
</dbReference>
<keyword evidence="6" id="KW-0472">Membrane</keyword>
<comment type="similarity">
    <text evidence="2">Belongs to the outer membrane factor (OMF) (TC 1.B.17) family.</text>
</comment>
<organism evidence="10 11">
    <name type="scientific">Variovorax gossypii</name>
    <dbReference type="NCBI Taxonomy" id="1679495"/>
    <lineage>
        <taxon>Bacteria</taxon>
        <taxon>Pseudomonadati</taxon>
        <taxon>Pseudomonadota</taxon>
        <taxon>Betaproteobacteria</taxon>
        <taxon>Burkholderiales</taxon>
        <taxon>Comamonadaceae</taxon>
        <taxon>Variovorax</taxon>
    </lineage>
</organism>
<keyword evidence="4" id="KW-1134">Transmembrane beta strand</keyword>
<sequence>MTPIHHARSPFLQRLPHLLPALFVLCGPAFAQTQAGSDNALSLSFDAARARMIDRSDKLAAARAAVEAKELQSQGLKGLGGPSISVSGLAYAYNANLNLDLDPLNQKLGQIGSSLPSSIQSVITRVPIPQLPNSYTLNRHDSGANASISAVWPIYIGGATDAVRGFVSAQTREAQADAEQAGHEVDTLLVQRYFGAQLARRAAALRLQAERTIAQHDSAAQKMLAAGVISRVERLQASAAYEEARRNARKAENDAALASVALARTVRADGSVAPQTPLFLISTPIEPLGYFIDSALTRHPGLGKVAAKKSQAEQLHEGEEALRRPQVIAFGTRELKSGNADWVAGVGVRWTLYDSVDRDMLSAASLKQVEQAERTDAQARSDISLLVERNWRALENARRQYLEMKASVELAQEVVKLRTAGLREGTSTTLDLIDAETNQAKVLTERAQAANDYVQALAQLLESAGLSDRFSDYIARADVKVN</sequence>
<dbReference type="AlphaFoldDB" id="A0A3S0J8V6"/>
<keyword evidence="8" id="KW-0175">Coiled coil</keyword>
<comment type="caution">
    <text evidence="10">The sequence shown here is derived from an EMBL/GenBank/DDBJ whole genome shotgun (WGS) entry which is preliminary data.</text>
</comment>
<evidence type="ECO:0000256" key="1">
    <source>
        <dbReference type="ARBA" id="ARBA00004442"/>
    </source>
</evidence>
<protein>
    <submittedName>
        <fullName evidence="10">TolC family protein</fullName>
    </submittedName>
</protein>
<dbReference type="GO" id="GO:1990281">
    <property type="term" value="C:efflux pump complex"/>
    <property type="evidence" value="ECO:0007669"/>
    <property type="project" value="TreeGrafter"/>
</dbReference>
<keyword evidence="3" id="KW-0813">Transport</keyword>
<comment type="subcellular location">
    <subcellularLocation>
        <location evidence="1">Cell outer membrane</location>
    </subcellularLocation>
</comment>
<dbReference type="GO" id="GO:0015288">
    <property type="term" value="F:porin activity"/>
    <property type="evidence" value="ECO:0007669"/>
    <property type="project" value="TreeGrafter"/>
</dbReference>
<dbReference type="InterPro" id="IPR051906">
    <property type="entry name" value="TolC-like"/>
</dbReference>
<evidence type="ECO:0000256" key="6">
    <source>
        <dbReference type="ARBA" id="ARBA00023136"/>
    </source>
</evidence>
<dbReference type="Gene3D" id="1.20.1600.10">
    <property type="entry name" value="Outer membrane efflux proteins (OEP)"/>
    <property type="match status" value="1"/>
</dbReference>
<keyword evidence="9" id="KW-0732">Signal</keyword>
<dbReference type="Pfam" id="PF02321">
    <property type="entry name" value="OEP"/>
    <property type="match status" value="1"/>
</dbReference>
<dbReference type="EMBL" id="RXOE01000001">
    <property type="protein sequence ID" value="RTQ37024.1"/>
    <property type="molecule type" value="Genomic_DNA"/>
</dbReference>
<evidence type="ECO:0000256" key="2">
    <source>
        <dbReference type="ARBA" id="ARBA00007613"/>
    </source>
</evidence>
<accession>A0A3S0J8V6</accession>
<evidence type="ECO:0000256" key="7">
    <source>
        <dbReference type="ARBA" id="ARBA00023237"/>
    </source>
</evidence>
<dbReference type="GO" id="GO:0015562">
    <property type="term" value="F:efflux transmembrane transporter activity"/>
    <property type="evidence" value="ECO:0007669"/>
    <property type="project" value="InterPro"/>
</dbReference>
<keyword evidence="7" id="KW-0998">Cell outer membrane</keyword>
<evidence type="ECO:0000313" key="11">
    <source>
        <dbReference type="Proteomes" id="UP000267418"/>
    </source>
</evidence>
<dbReference type="InterPro" id="IPR003423">
    <property type="entry name" value="OMP_efflux"/>
</dbReference>
<feature type="coiled-coil region" evidence="8">
    <location>
        <begin position="234"/>
        <end position="261"/>
    </location>
</feature>
<dbReference type="Proteomes" id="UP000267418">
    <property type="component" value="Unassembled WGS sequence"/>
</dbReference>
<name>A0A3S0J8V6_9BURK</name>
<evidence type="ECO:0000256" key="8">
    <source>
        <dbReference type="SAM" id="Coils"/>
    </source>
</evidence>
<evidence type="ECO:0000313" key="10">
    <source>
        <dbReference type="EMBL" id="RTQ37024.1"/>
    </source>
</evidence>
<evidence type="ECO:0000256" key="3">
    <source>
        <dbReference type="ARBA" id="ARBA00022448"/>
    </source>
</evidence>
<dbReference type="RefSeq" id="WP_126468853.1">
    <property type="nucleotide sequence ID" value="NZ_RXOE01000001.1"/>
</dbReference>
<proteinExistence type="inferred from homology"/>
<dbReference type="GO" id="GO:0009279">
    <property type="term" value="C:cell outer membrane"/>
    <property type="evidence" value="ECO:0007669"/>
    <property type="project" value="UniProtKB-SubCell"/>
</dbReference>
<evidence type="ECO:0000256" key="5">
    <source>
        <dbReference type="ARBA" id="ARBA00022692"/>
    </source>
</evidence>
<evidence type="ECO:0000256" key="9">
    <source>
        <dbReference type="SAM" id="SignalP"/>
    </source>
</evidence>
<keyword evidence="5" id="KW-0812">Transmembrane</keyword>
<evidence type="ECO:0000256" key="4">
    <source>
        <dbReference type="ARBA" id="ARBA00022452"/>
    </source>
</evidence>
<reference evidence="10 11" key="1">
    <citation type="submission" date="2018-12" db="EMBL/GenBank/DDBJ databases">
        <title>The genome of Variovorax gossypii DSM 100435.</title>
        <authorList>
            <person name="Gao J."/>
            <person name="Sun J."/>
        </authorList>
    </citation>
    <scope>NUCLEOTIDE SEQUENCE [LARGE SCALE GENOMIC DNA]</scope>
    <source>
        <strain evidence="10 11">DSM 100435</strain>
    </source>
</reference>
<dbReference type="PANTHER" id="PTHR30026">
    <property type="entry name" value="OUTER MEMBRANE PROTEIN TOLC"/>
    <property type="match status" value="1"/>
</dbReference>
<dbReference type="OrthoDB" id="187483at2"/>
<dbReference type="SUPFAM" id="SSF56954">
    <property type="entry name" value="Outer membrane efflux proteins (OEP)"/>
    <property type="match status" value="1"/>
</dbReference>